<dbReference type="Proteomes" id="UP000887579">
    <property type="component" value="Unplaced"/>
</dbReference>
<proteinExistence type="predicted"/>
<evidence type="ECO:0000313" key="1">
    <source>
        <dbReference type="Proteomes" id="UP000887579"/>
    </source>
</evidence>
<reference evidence="2" key="1">
    <citation type="submission" date="2022-11" db="UniProtKB">
        <authorList>
            <consortium name="WormBaseParasite"/>
        </authorList>
    </citation>
    <scope>IDENTIFICATION</scope>
</reference>
<name>A0AC34G0Y7_9BILA</name>
<dbReference type="WBParaSite" id="ES5_v2.g23316.t1">
    <property type="protein sequence ID" value="ES5_v2.g23316.t1"/>
    <property type="gene ID" value="ES5_v2.g23316"/>
</dbReference>
<sequence>MTEHRFILEWIISEERLRALKNSTSDDECLESDKFIAVHASDVQYCLRIYPNGFHDGNRKQTWIALYLSLGKEKHIEAEFTFSVKTARSNHRMKYVFDSTTAYGMAFCTADKFFDLNNMFIVDGKFAVKIKGILNIAKAKSKWETRKNFGDLWNFGYEDFTIVAADKKEVKVHKCVLAAHSPVFHAMFQSSLKETVENKVDISDFSFDIVEKAVHKCVLAAHSPVFHAMFQSSLKETVENKVEISDFSFDIVEKAVKLCYGQKLAALISKDECILLLKFADKYDIGIIQDKLEDYLSDRIDVSNVCEVVDCAIAGNAVNIQNRCLDFITNSVLKQELIPNMELLDRSFLKKVFIGSSCRKSETL</sequence>
<organism evidence="1 2">
    <name type="scientific">Panagrolaimus sp. ES5</name>
    <dbReference type="NCBI Taxonomy" id="591445"/>
    <lineage>
        <taxon>Eukaryota</taxon>
        <taxon>Metazoa</taxon>
        <taxon>Ecdysozoa</taxon>
        <taxon>Nematoda</taxon>
        <taxon>Chromadorea</taxon>
        <taxon>Rhabditida</taxon>
        <taxon>Tylenchina</taxon>
        <taxon>Panagrolaimomorpha</taxon>
        <taxon>Panagrolaimoidea</taxon>
        <taxon>Panagrolaimidae</taxon>
        <taxon>Panagrolaimus</taxon>
    </lineage>
</organism>
<accession>A0AC34G0Y7</accession>
<evidence type="ECO:0000313" key="2">
    <source>
        <dbReference type="WBParaSite" id="ES5_v2.g23316.t1"/>
    </source>
</evidence>
<protein>
    <submittedName>
        <fullName evidence="2">BTB domain-containing protein</fullName>
    </submittedName>
</protein>